<dbReference type="GO" id="GO:0006665">
    <property type="term" value="P:sphingolipid metabolic process"/>
    <property type="evidence" value="ECO:0007669"/>
    <property type="project" value="UniProtKB-KW"/>
</dbReference>
<sequence>MAEMSNDPLWQGLWDTGVDWWSMAVRQASPPTFAITLVLVLLCGYYITQYWHKPSHNPAALHLVPTSSSYPRTVYTTPRKIPFYLFLHDFLTNRVELRGRDGTGLNHIGDFIYFPLSLRSVWTFAVRVLPRWLWHSKSRDAKDWCRYHDGRDDLFDAFLGRERMTWTAHFGQVDWPLTRAQEACLDLIAQRLVETDHDDHILNIGLGWGTYELYMGSNHMAFFTSTSLSAEQAKYSQEMFERANLDNRVAIRRDDFRDLKAMAQFTKIVSLETPDWVGQKNLAEFFQKCYALLKPGGRMLFQCTTSPSPFASAFSDYFSEPFHYHLYTLTNICPGRDTPLFTTLNDYVHEIKQAGFDIVTIDNISNDAALTHAHWFQLWEQHKRDIELKFGEYLYRQWELYFAWSSSIFKRGKISRYTIVIQKSSA</sequence>
<dbReference type="PANTHER" id="PTHR45197:SF1">
    <property type="entry name" value="SPHINGOLIPID C9-METHYLTRANSFERASE A-RELATED"/>
    <property type="match status" value="1"/>
</dbReference>
<keyword evidence="11" id="KW-1133">Transmembrane helix</keyword>
<keyword evidence="6" id="KW-0489">Methyltransferase</keyword>
<evidence type="ECO:0000256" key="7">
    <source>
        <dbReference type="ARBA" id="ARBA00022679"/>
    </source>
</evidence>
<keyword evidence="8" id="KW-0949">S-adenosyl-L-methionine</keyword>
<evidence type="ECO:0000256" key="2">
    <source>
        <dbReference type="ARBA" id="ARBA00004760"/>
    </source>
</evidence>
<proteinExistence type="inferred from homology"/>
<evidence type="ECO:0000256" key="6">
    <source>
        <dbReference type="ARBA" id="ARBA00022603"/>
    </source>
</evidence>
<dbReference type="Gene3D" id="3.40.50.150">
    <property type="entry name" value="Vaccinia Virus protein VP39"/>
    <property type="match status" value="1"/>
</dbReference>
<evidence type="ECO:0000256" key="10">
    <source>
        <dbReference type="ARBA" id="ARBA00022919"/>
    </source>
</evidence>
<keyword evidence="9" id="KW-0812">Transmembrane</keyword>
<evidence type="ECO:0000256" key="4">
    <source>
        <dbReference type="ARBA" id="ARBA00010815"/>
    </source>
</evidence>
<comment type="caution">
    <text evidence="15">The sequence shown here is derived from an EMBL/GenBank/DDBJ whole genome shotgun (WGS) entry which is preliminary data.</text>
</comment>
<dbReference type="OrthoDB" id="412182at2759"/>
<evidence type="ECO:0000256" key="1">
    <source>
        <dbReference type="ARBA" id="ARBA00004141"/>
    </source>
</evidence>
<dbReference type="CDD" id="cd02440">
    <property type="entry name" value="AdoMet_MTases"/>
    <property type="match status" value="1"/>
</dbReference>
<dbReference type="PANTHER" id="PTHR45197">
    <property type="entry name" value="SYNTHASE, PUTATIVE (AFU_ORTHOLOGUE AFUA_7G04190)-RELATED"/>
    <property type="match status" value="1"/>
</dbReference>
<evidence type="ECO:0000256" key="14">
    <source>
        <dbReference type="ARBA" id="ARBA00039020"/>
    </source>
</evidence>
<dbReference type="EMBL" id="JANBQB010000552">
    <property type="protein sequence ID" value="KAJ1975234.1"/>
    <property type="molecule type" value="Genomic_DNA"/>
</dbReference>
<dbReference type="AlphaFoldDB" id="A0A9W8B4Y7"/>
<dbReference type="GO" id="GO:0016020">
    <property type="term" value="C:membrane"/>
    <property type="evidence" value="ECO:0007669"/>
    <property type="project" value="UniProtKB-SubCell"/>
</dbReference>
<evidence type="ECO:0000256" key="12">
    <source>
        <dbReference type="ARBA" id="ARBA00023098"/>
    </source>
</evidence>
<reference evidence="15" key="1">
    <citation type="submission" date="2022-07" db="EMBL/GenBank/DDBJ databases">
        <title>Phylogenomic reconstructions and comparative analyses of Kickxellomycotina fungi.</title>
        <authorList>
            <person name="Reynolds N.K."/>
            <person name="Stajich J.E."/>
            <person name="Barry K."/>
            <person name="Grigoriev I.V."/>
            <person name="Crous P."/>
            <person name="Smith M.E."/>
        </authorList>
    </citation>
    <scope>NUCLEOTIDE SEQUENCE</scope>
    <source>
        <strain evidence="15">RSA 567</strain>
    </source>
</reference>
<organism evidence="15 16">
    <name type="scientific">Dimargaris verticillata</name>
    <dbReference type="NCBI Taxonomy" id="2761393"/>
    <lineage>
        <taxon>Eukaryota</taxon>
        <taxon>Fungi</taxon>
        <taxon>Fungi incertae sedis</taxon>
        <taxon>Zoopagomycota</taxon>
        <taxon>Kickxellomycotina</taxon>
        <taxon>Dimargaritomycetes</taxon>
        <taxon>Dimargaritales</taxon>
        <taxon>Dimargaritaceae</taxon>
        <taxon>Dimargaris</taxon>
    </lineage>
</organism>
<protein>
    <recommendedName>
        <fullName evidence="14">sphingolipid C(9)-methyltransferase</fullName>
        <ecNumber evidence="14">2.1.1.317</ecNumber>
    </recommendedName>
</protein>
<dbReference type="InterPro" id="IPR052290">
    <property type="entry name" value="Sphingo_C9-MT"/>
</dbReference>
<evidence type="ECO:0000313" key="15">
    <source>
        <dbReference type="EMBL" id="KAJ1975234.1"/>
    </source>
</evidence>
<dbReference type="EC" id="2.1.1.317" evidence="14"/>
<keyword evidence="13" id="KW-0472">Membrane</keyword>
<evidence type="ECO:0000256" key="8">
    <source>
        <dbReference type="ARBA" id="ARBA00022691"/>
    </source>
</evidence>
<comment type="subcellular location">
    <subcellularLocation>
        <location evidence="1">Membrane</location>
        <topology evidence="1">Multi-pass membrane protein</topology>
    </subcellularLocation>
</comment>
<dbReference type="GO" id="GO:0008168">
    <property type="term" value="F:methyltransferase activity"/>
    <property type="evidence" value="ECO:0007669"/>
    <property type="project" value="UniProtKB-KW"/>
</dbReference>
<keyword evidence="7" id="KW-0808">Transferase</keyword>
<dbReference type="SUPFAM" id="SSF53335">
    <property type="entry name" value="S-adenosyl-L-methionine-dependent methyltransferases"/>
    <property type="match status" value="1"/>
</dbReference>
<dbReference type="GO" id="GO:0032259">
    <property type="term" value="P:methylation"/>
    <property type="evidence" value="ECO:0007669"/>
    <property type="project" value="UniProtKB-KW"/>
</dbReference>
<evidence type="ECO:0000256" key="9">
    <source>
        <dbReference type="ARBA" id="ARBA00022692"/>
    </source>
</evidence>
<dbReference type="Proteomes" id="UP001151582">
    <property type="component" value="Unassembled WGS sequence"/>
</dbReference>
<name>A0A9W8B4Y7_9FUNG</name>
<keyword evidence="10" id="KW-0746">Sphingolipid metabolism</keyword>
<comment type="pathway">
    <text evidence="3">Sphingolipid metabolism.</text>
</comment>
<evidence type="ECO:0000256" key="5">
    <source>
        <dbReference type="ARBA" id="ARBA00022516"/>
    </source>
</evidence>
<evidence type="ECO:0000313" key="16">
    <source>
        <dbReference type="Proteomes" id="UP001151582"/>
    </source>
</evidence>
<dbReference type="InterPro" id="IPR029063">
    <property type="entry name" value="SAM-dependent_MTases_sf"/>
</dbReference>
<evidence type="ECO:0000256" key="13">
    <source>
        <dbReference type="ARBA" id="ARBA00023136"/>
    </source>
</evidence>
<evidence type="ECO:0000256" key="11">
    <source>
        <dbReference type="ARBA" id="ARBA00022989"/>
    </source>
</evidence>
<keyword evidence="5" id="KW-0444">Lipid biosynthesis</keyword>
<evidence type="ECO:0000256" key="3">
    <source>
        <dbReference type="ARBA" id="ARBA00004991"/>
    </source>
</evidence>
<comment type="pathway">
    <text evidence="2">Lipid metabolism; sphingolipid metabolism.</text>
</comment>
<keyword evidence="16" id="KW-1185">Reference proteome</keyword>
<keyword evidence="12" id="KW-0443">Lipid metabolism</keyword>
<comment type="similarity">
    <text evidence="4">Belongs to the CFA/CMAS family.</text>
</comment>
<gene>
    <name evidence="15" type="ORF">H4R34_004411</name>
</gene>
<accession>A0A9W8B4Y7</accession>
<dbReference type="Pfam" id="PF02353">
    <property type="entry name" value="CMAS"/>
    <property type="match status" value="1"/>
</dbReference>